<sequence>MVVTEFAVFPLARPITKDNPTLAVDLIENLKQAKAVLESVSGYRFHYFQQIEDPSIIYITGLWDSVAAHEVFLASPENQKLLDLFKDDLRWTGDRMITLWHLEGDVFALDPSIDLKSVFTAPTISCNRHFVPSEKKEEFSSKFKEVRGILEDYSKPFKVIGGWRIEKEQVDGKEREEWVLFSGFDSVEHHMAFAKTKPFEKYREIVGFVQGFEVKHLRAIEGLQ</sequence>
<dbReference type="SUPFAM" id="SSF54909">
    <property type="entry name" value="Dimeric alpha+beta barrel"/>
    <property type="match status" value="1"/>
</dbReference>
<dbReference type="HOGENOM" id="CLU_062848_1_0_1"/>
<reference evidence="3" key="2">
    <citation type="submission" date="2015-01" db="EMBL/GenBank/DDBJ databases">
        <title>Evolutionary Origins and Diversification of the Mycorrhizal Mutualists.</title>
        <authorList>
            <consortium name="DOE Joint Genome Institute"/>
            <consortium name="Mycorrhizal Genomics Consortium"/>
            <person name="Kohler A."/>
            <person name="Kuo A."/>
            <person name="Nagy L.G."/>
            <person name="Floudas D."/>
            <person name="Copeland A."/>
            <person name="Barry K.W."/>
            <person name="Cichocki N."/>
            <person name="Veneault-Fourrey C."/>
            <person name="LaButti K."/>
            <person name="Lindquist E.A."/>
            <person name="Lipzen A."/>
            <person name="Lundell T."/>
            <person name="Morin E."/>
            <person name="Murat C."/>
            <person name="Riley R."/>
            <person name="Ohm R."/>
            <person name="Sun H."/>
            <person name="Tunlid A."/>
            <person name="Henrissat B."/>
            <person name="Grigoriev I.V."/>
            <person name="Hibbett D.S."/>
            <person name="Martin F."/>
        </authorList>
    </citation>
    <scope>NUCLEOTIDE SEQUENCE [LARGE SCALE GENOMIC DNA]</scope>
    <source>
        <strain evidence="3">Zn</strain>
    </source>
</reference>
<dbReference type="PANTHER" id="PTHR42052:SF1">
    <property type="entry name" value="ABM DOMAIN-CONTAINING PROTEIN"/>
    <property type="match status" value="1"/>
</dbReference>
<dbReference type="Proteomes" id="UP000054321">
    <property type="component" value="Unassembled WGS sequence"/>
</dbReference>
<reference evidence="2 3" key="1">
    <citation type="submission" date="2014-04" db="EMBL/GenBank/DDBJ databases">
        <authorList>
            <consortium name="DOE Joint Genome Institute"/>
            <person name="Kuo A."/>
            <person name="Martino E."/>
            <person name="Perotto S."/>
            <person name="Kohler A."/>
            <person name="Nagy L.G."/>
            <person name="Floudas D."/>
            <person name="Copeland A."/>
            <person name="Barry K.W."/>
            <person name="Cichocki N."/>
            <person name="Veneault-Fourrey C."/>
            <person name="LaButti K."/>
            <person name="Lindquist E.A."/>
            <person name="Lipzen A."/>
            <person name="Lundell T."/>
            <person name="Morin E."/>
            <person name="Murat C."/>
            <person name="Sun H."/>
            <person name="Tunlid A."/>
            <person name="Henrissat B."/>
            <person name="Grigoriev I.V."/>
            <person name="Hibbett D.S."/>
            <person name="Martin F."/>
            <person name="Nordberg H.P."/>
            <person name="Cantor M.N."/>
            <person name="Hua S.X."/>
        </authorList>
    </citation>
    <scope>NUCLEOTIDE SEQUENCE [LARGE SCALE GENOMIC DNA]</scope>
    <source>
        <strain evidence="2 3">Zn</strain>
    </source>
</reference>
<keyword evidence="3" id="KW-1185">Reference proteome</keyword>
<protein>
    <recommendedName>
        <fullName evidence="1">ABM domain-containing protein</fullName>
    </recommendedName>
</protein>
<dbReference type="PANTHER" id="PTHR42052">
    <property type="entry name" value="ABM DOMAIN-CONTAINING PROTEIN"/>
    <property type="match status" value="1"/>
</dbReference>
<gene>
    <name evidence="2" type="ORF">OIDMADRAFT_177884</name>
</gene>
<proteinExistence type="predicted"/>
<name>A0A0C3H6I4_OIDMZ</name>
<dbReference type="AlphaFoldDB" id="A0A0C3H6I4"/>
<dbReference type="Pfam" id="PF03992">
    <property type="entry name" value="ABM"/>
    <property type="match status" value="1"/>
</dbReference>
<dbReference type="InParanoid" id="A0A0C3H6I4"/>
<evidence type="ECO:0000313" key="3">
    <source>
        <dbReference type="Proteomes" id="UP000054321"/>
    </source>
</evidence>
<dbReference type="InterPro" id="IPR007138">
    <property type="entry name" value="ABM_dom"/>
</dbReference>
<organism evidence="2 3">
    <name type="scientific">Oidiodendron maius (strain Zn)</name>
    <dbReference type="NCBI Taxonomy" id="913774"/>
    <lineage>
        <taxon>Eukaryota</taxon>
        <taxon>Fungi</taxon>
        <taxon>Dikarya</taxon>
        <taxon>Ascomycota</taxon>
        <taxon>Pezizomycotina</taxon>
        <taxon>Leotiomycetes</taxon>
        <taxon>Leotiomycetes incertae sedis</taxon>
        <taxon>Myxotrichaceae</taxon>
        <taxon>Oidiodendron</taxon>
    </lineage>
</organism>
<evidence type="ECO:0000259" key="1">
    <source>
        <dbReference type="Pfam" id="PF03992"/>
    </source>
</evidence>
<dbReference type="EMBL" id="KN832873">
    <property type="protein sequence ID" value="KIN03791.1"/>
    <property type="molecule type" value="Genomic_DNA"/>
</dbReference>
<feature type="domain" description="ABM" evidence="1">
    <location>
        <begin position="26"/>
        <end position="79"/>
    </location>
</feature>
<accession>A0A0C3H6I4</accession>
<dbReference type="OrthoDB" id="3542212at2759"/>
<evidence type="ECO:0000313" key="2">
    <source>
        <dbReference type="EMBL" id="KIN03791.1"/>
    </source>
</evidence>
<dbReference type="Gene3D" id="3.30.70.100">
    <property type="match status" value="2"/>
</dbReference>
<dbReference type="InterPro" id="IPR011008">
    <property type="entry name" value="Dimeric_a/b-barrel"/>
</dbReference>